<proteinExistence type="predicted"/>
<keyword evidence="2" id="KW-1185">Reference proteome</keyword>
<evidence type="ECO:0000313" key="1">
    <source>
        <dbReference type="EMBL" id="KAK3700439.1"/>
    </source>
</evidence>
<gene>
    <name evidence="1" type="primary">sin4_2</name>
    <name evidence="1" type="ORF">LTR37_015943</name>
</gene>
<accession>A0ACC3MQP5</accession>
<name>A0ACC3MQP5_9PEZI</name>
<dbReference type="EMBL" id="JAUTXU010000185">
    <property type="protein sequence ID" value="KAK3700439.1"/>
    <property type="molecule type" value="Genomic_DNA"/>
</dbReference>
<dbReference type="Proteomes" id="UP001281147">
    <property type="component" value="Unassembled WGS sequence"/>
</dbReference>
<protein>
    <submittedName>
        <fullName evidence="1">Mediator of RNA polymerase II transcription subunit 16</fullName>
    </submittedName>
</protein>
<reference evidence="1" key="1">
    <citation type="submission" date="2023-07" db="EMBL/GenBank/DDBJ databases">
        <title>Black Yeasts Isolated from many extreme environments.</title>
        <authorList>
            <person name="Coleine C."/>
            <person name="Stajich J.E."/>
            <person name="Selbmann L."/>
        </authorList>
    </citation>
    <scope>NUCLEOTIDE SEQUENCE</scope>
    <source>
        <strain evidence="1">CCFEE 5714</strain>
    </source>
</reference>
<comment type="caution">
    <text evidence="1">The sequence shown here is derived from an EMBL/GenBank/DDBJ whole genome shotgun (WGS) entry which is preliminary data.</text>
</comment>
<organism evidence="1 2">
    <name type="scientific">Vermiconidia calcicola</name>
    <dbReference type="NCBI Taxonomy" id="1690605"/>
    <lineage>
        <taxon>Eukaryota</taxon>
        <taxon>Fungi</taxon>
        <taxon>Dikarya</taxon>
        <taxon>Ascomycota</taxon>
        <taxon>Pezizomycotina</taxon>
        <taxon>Dothideomycetes</taxon>
        <taxon>Dothideomycetidae</taxon>
        <taxon>Mycosphaerellales</taxon>
        <taxon>Extremaceae</taxon>
        <taxon>Vermiconidia</taxon>
    </lineage>
</organism>
<sequence>MNGDTTMNDNSATLPNAAMLDANIDDLFGEAADGLAAEALGVALPSAPLPPSLVFRIMEMQDKGCCTKVAWSNTGSIAYITPEGQKIAFRALIRDQRTGAWDLTEESKTPIPAPEDTTWEHLQFSGIGIDLAAVDDRGVVHMHTLVGALGKMPAAPMNVEASEQGGRSDIDAVVGMHWLPVHPGEFRTPYIAPANKYGDTWNTPILQRDAKEPSVHHAADNRHALLHVTHEAKLTLMYQNEMVWHATSTHLESITSSSEILTHAAIGEEGDHLLLVTHDLGRRLRVYKITINWNAAQHTRPGGPPFIVVAPTLEIGHLTILEHVAAQQTDAARLSHLRLIPAIPSVAADHSSPTYPTVLAVFTRATLPPDHTQQHQEAFSVIARWHVESTVPTLHESFAKLKTNGVVPAQNPVTVLRRQEDIVTSKIVLSAELQYFATILALTASDGTIDFRDRSTMASLEPYGDTSTVSSLPQAGFEQRTTSHHTHIAPSADGSAIALLNPSGTLTHKLMTLRYTWQPLEDGLSDTAGLLESAVVCLARQHSILLTHSTANDEVLALLPHDLSSEHRALFIREILKMTNRTLDISMQDTSRQQMFAIKEPLLRLAFSTQFVTGMKPGTMERDWTGKFAFAFLNMRLVCTVIAPLVQHPQIYMRVDFLHSMRGLVKWGCDALVYIAASLVHAAKQHDSSSPTTTPIQTFITTVASRDDPVLHLLLCTFTRAYIRFLASCLPKYLQSVQRVLPASRSVLERQQLEEVFQYGSSLPFKFHVFDSMITDFDTAIRNTYASNAVPSERRTEIELLVITDPTIADELRPVIQNLLEVSLPKFMESADVDVAALYFRDTDWIGIESSRGAEGYDVIRKLPLAKGMQAVWGGDGGCDGGAGEGDAELVGAYAEALRLWELLGFRMRNRKYGDAAADRMGGSNLVMANFWITRT</sequence>
<evidence type="ECO:0000313" key="2">
    <source>
        <dbReference type="Proteomes" id="UP001281147"/>
    </source>
</evidence>